<feature type="compositionally biased region" description="Polar residues" evidence="1">
    <location>
        <begin position="24"/>
        <end position="35"/>
    </location>
</feature>
<evidence type="ECO:0000313" key="3">
    <source>
        <dbReference type="Proteomes" id="UP001444661"/>
    </source>
</evidence>
<comment type="caution">
    <text evidence="2">The sequence shown here is derived from an EMBL/GenBank/DDBJ whole genome shotgun (WGS) entry which is preliminary data.</text>
</comment>
<evidence type="ECO:0000313" key="2">
    <source>
        <dbReference type="EMBL" id="KAK8034910.1"/>
    </source>
</evidence>
<sequence length="83" mass="7857">MATTAAAAAAVTATATATAAARGTNPSAAPPTNSAVPPVCGVRGGAACLGLEAGVAAAVTFVQRAAVRAEYQGLDEGRDDEAG</sequence>
<keyword evidence="3" id="KW-1185">Reference proteome</keyword>
<dbReference type="EMBL" id="JAQQWK010000009">
    <property type="protein sequence ID" value="KAK8034910.1"/>
    <property type="molecule type" value="Genomic_DNA"/>
</dbReference>
<accession>A0ABR1SMH7</accession>
<organism evidence="2 3">
    <name type="scientific">Apiospora rasikravindrae</name>
    <dbReference type="NCBI Taxonomy" id="990691"/>
    <lineage>
        <taxon>Eukaryota</taxon>
        <taxon>Fungi</taxon>
        <taxon>Dikarya</taxon>
        <taxon>Ascomycota</taxon>
        <taxon>Pezizomycotina</taxon>
        <taxon>Sordariomycetes</taxon>
        <taxon>Xylariomycetidae</taxon>
        <taxon>Amphisphaeriales</taxon>
        <taxon>Apiosporaceae</taxon>
        <taxon>Apiospora</taxon>
    </lineage>
</organism>
<proteinExistence type="predicted"/>
<evidence type="ECO:0008006" key="4">
    <source>
        <dbReference type="Google" id="ProtNLM"/>
    </source>
</evidence>
<protein>
    <recommendedName>
        <fullName evidence="4">Secreted protein</fullName>
    </recommendedName>
</protein>
<name>A0ABR1SMH7_9PEZI</name>
<dbReference type="Proteomes" id="UP001444661">
    <property type="component" value="Unassembled WGS sequence"/>
</dbReference>
<gene>
    <name evidence="2" type="ORF">PG993_009905</name>
</gene>
<reference evidence="2 3" key="1">
    <citation type="submission" date="2023-01" db="EMBL/GenBank/DDBJ databases">
        <title>Analysis of 21 Apiospora genomes using comparative genomics revels a genus with tremendous synthesis potential of carbohydrate active enzymes and secondary metabolites.</title>
        <authorList>
            <person name="Sorensen T."/>
        </authorList>
    </citation>
    <scope>NUCLEOTIDE SEQUENCE [LARGE SCALE GENOMIC DNA]</scope>
    <source>
        <strain evidence="2 3">CBS 33761</strain>
    </source>
</reference>
<feature type="region of interest" description="Disordered" evidence="1">
    <location>
        <begin position="16"/>
        <end position="36"/>
    </location>
</feature>
<evidence type="ECO:0000256" key="1">
    <source>
        <dbReference type="SAM" id="MobiDB-lite"/>
    </source>
</evidence>